<dbReference type="Pfam" id="PF19300">
    <property type="entry name" value="BPD_transp_1_N"/>
    <property type="match status" value="1"/>
</dbReference>
<dbReference type="PANTHER" id="PTHR43163">
    <property type="entry name" value="DIPEPTIDE TRANSPORT SYSTEM PERMEASE PROTEIN DPPB-RELATED"/>
    <property type="match status" value="1"/>
</dbReference>
<dbReference type="EMBL" id="VBPA01000295">
    <property type="protein sequence ID" value="TMQ69465.1"/>
    <property type="molecule type" value="Genomic_DNA"/>
</dbReference>
<gene>
    <name evidence="9" type="ORF">E6K80_11600</name>
</gene>
<dbReference type="PANTHER" id="PTHR43163:SF6">
    <property type="entry name" value="DIPEPTIDE TRANSPORT SYSTEM PERMEASE PROTEIN DPPB-RELATED"/>
    <property type="match status" value="1"/>
</dbReference>
<keyword evidence="6 7" id="KW-0472">Membrane</keyword>
<comment type="similarity">
    <text evidence="7">Belongs to the binding-protein-dependent transport system permease family.</text>
</comment>
<proteinExistence type="inferred from homology"/>
<feature type="domain" description="ABC transmembrane type-1" evidence="8">
    <location>
        <begin position="95"/>
        <end position="305"/>
    </location>
</feature>
<keyword evidence="5 7" id="KW-1133">Transmembrane helix</keyword>
<feature type="transmembrane region" description="Helical" evidence="7">
    <location>
        <begin position="236"/>
        <end position="257"/>
    </location>
</feature>
<dbReference type="InterPro" id="IPR035906">
    <property type="entry name" value="MetI-like_sf"/>
</dbReference>
<feature type="transmembrane region" description="Helical" evidence="7">
    <location>
        <begin position="12"/>
        <end position="32"/>
    </location>
</feature>
<feature type="transmembrane region" description="Helical" evidence="7">
    <location>
        <begin position="103"/>
        <end position="122"/>
    </location>
</feature>
<dbReference type="GO" id="GO:0071916">
    <property type="term" value="F:dipeptide transmembrane transporter activity"/>
    <property type="evidence" value="ECO:0007669"/>
    <property type="project" value="TreeGrafter"/>
</dbReference>
<dbReference type="AlphaFoldDB" id="A0A538U0M6"/>
<dbReference type="Gene3D" id="1.10.3720.10">
    <property type="entry name" value="MetI-like"/>
    <property type="match status" value="1"/>
</dbReference>
<evidence type="ECO:0000256" key="5">
    <source>
        <dbReference type="ARBA" id="ARBA00022989"/>
    </source>
</evidence>
<dbReference type="InterPro" id="IPR045621">
    <property type="entry name" value="BPD_transp_1_N"/>
</dbReference>
<dbReference type="Proteomes" id="UP000319836">
    <property type="component" value="Unassembled WGS sequence"/>
</dbReference>
<accession>A0A538U0M6</accession>
<evidence type="ECO:0000256" key="6">
    <source>
        <dbReference type="ARBA" id="ARBA00023136"/>
    </source>
</evidence>
<keyword evidence="2 7" id="KW-0813">Transport</keyword>
<keyword evidence="4 7" id="KW-0812">Transmembrane</keyword>
<evidence type="ECO:0000256" key="1">
    <source>
        <dbReference type="ARBA" id="ARBA00004651"/>
    </source>
</evidence>
<evidence type="ECO:0000256" key="7">
    <source>
        <dbReference type="RuleBase" id="RU363032"/>
    </source>
</evidence>
<organism evidence="9 10">
    <name type="scientific">Eiseniibacteriota bacterium</name>
    <dbReference type="NCBI Taxonomy" id="2212470"/>
    <lineage>
        <taxon>Bacteria</taxon>
        <taxon>Candidatus Eiseniibacteriota</taxon>
    </lineage>
</organism>
<dbReference type="SUPFAM" id="SSF161098">
    <property type="entry name" value="MetI-like"/>
    <property type="match status" value="1"/>
</dbReference>
<reference evidence="9 10" key="1">
    <citation type="journal article" date="2019" name="Nat. Microbiol.">
        <title>Mediterranean grassland soil C-N compound turnover is dependent on rainfall and depth, and is mediated by genomically divergent microorganisms.</title>
        <authorList>
            <person name="Diamond S."/>
            <person name="Andeer P.F."/>
            <person name="Li Z."/>
            <person name="Crits-Christoph A."/>
            <person name="Burstein D."/>
            <person name="Anantharaman K."/>
            <person name="Lane K.R."/>
            <person name="Thomas B.C."/>
            <person name="Pan C."/>
            <person name="Northen T.R."/>
            <person name="Banfield J.F."/>
        </authorList>
    </citation>
    <scope>NUCLEOTIDE SEQUENCE [LARGE SCALE GENOMIC DNA]</scope>
    <source>
        <strain evidence="9">WS_10</strain>
    </source>
</reference>
<keyword evidence="3" id="KW-1003">Cell membrane</keyword>
<dbReference type="Pfam" id="PF00528">
    <property type="entry name" value="BPD_transp_1"/>
    <property type="match status" value="1"/>
</dbReference>
<dbReference type="PROSITE" id="PS50928">
    <property type="entry name" value="ABC_TM1"/>
    <property type="match status" value="1"/>
</dbReference>
<feature type="transmembrane region" description="Helical" evidence="7">
    <location>
        <begin position="287"/>
        <end position="308"/>
    </location>
</feature>
<protein>
    <submittedName>
        <fullName evidence="9">ABC transporter permease</fullName>
    </submittedName>
</protein>
<dbReference type="GO" id="GO:0005886">
    <property type="term" value="C:plasma membrane"/>
    <property type="evidence" value="ECO:0007669"/>
    <property type="project" value="UniProtKB-SubCell"/>
</dbReference>
<evidence type="ECO:0000256" key="3">
    <source>
        <dbReference type="ARBA" id="ARBA00022475"/>
    </source>
</evidence>
<evidence type="ECO:0000259" key="8">
    <source>
        <dbReference type="PROSITE" id="PS50928"/>
    </source>
</evidence>
<feature type="transmembrane region" description="Helical" evidence="7">
    <location>
        <begin position="175"/>
        <end position="196"/>
    </location>
</feature>
<evidence type="ECO:0000313" key="10">
    <source>
        <dbReference type="Proteomes" id="UP000319836"/>
    </source>
</evidence>
<feature type="transmembrane region" description="Helical" evidence="7">
    <location>
        <begin position="134"/>
        <end position="155"/>
    </location>
</feature>
<comment type="caution">
    <text evidence="9">The sequence shown here is derived from an EMBL/GenBank/DDBJ whole genome shotgun (WGS) entry which is preliminary data.</text>
</comment>
<evidence type="ECO:0000313" key="9">
    <source>
        <dbReference type="EMBL" id="TMQ69465.1"/>
    </source>
</evidence>
<sequence length="319" mass="34613">MIAYLVRRLSWSVLVLIVVAATTFAIFFAIPANPAALIAGKYASPQTIAAIEKRLGLDQPKPIQFLRFLGRAARGDLGESYASQQPVARAIATAFPKTLSLTLGAMVVWLLIGIPLGVLGALKPRSLWDRAGALFALFGISAPAYWLGLVFLKVFADALGWFPLGDYAEIKEAGIVGWASHLALPWMTLALLYAGWYARMTRSQMMEVMRQDHVRTAWAKGLRPADVTRRHVWRNALLPIVTMLGADVAGLMGGAVLTETVYGIPGVGGLAWKAIRQRDLPMVMGSVLFAAAFIVLANLVVDLAYTALDPRIRTEGREA</sequence>
<comment type="subcellular location">
    <subcellularLocation>
        <location evidence="1 7">Cell membrane</location>
        <topology evidence="1 7">Multi-pass membrane protein</topology>
    </subcellularLocation>
</comment>
<name>A0A538U0M6_UNCEI</name>
<evidence type="ECO:0000256" key="2">
    <source>
        <dbReference type="ARBA" id="ARBA00022448"/>
    </source>
</evidence>
<dbReference type="InterPro" id="IPR000515">
    <property type="entry name" value="MetI-like"/>
</dbReference>
<dbReference type="CDD" id="cd06261">
    <property type="entry name" value="TM_PBP2"/>
    <property type="match status" value="1"/>
</dbReference>
<evidence type="ECO:0000256" key="4">
    <source>
        <dbReference type="ARBA" id="ARBA00022692"/>
    </source>
</evidence>